<dbReference type="Proteomes" id="UP000252081">
    <property type="component" value="Unassembled WGS sequence"/>
</dbReference>
<evidence type="ECO:0000313" key="2">
    <source>
        <dbReference type="EMBL" id="RBQ07593.1"/>
    </source>
</evidence>
<accession>A0A366L295</accession>
<dbReference type="InterPro" id="IPR036249">
    <property type="entry name" value="Thioredoxin-like_sf"/>
</dbReference>
<name>A0A366L295_9SPHI</name>
<protein>
    <recommendedName>
        <fullName evidence="1">Thioredoxin domain-containing protein</fullName>
    </recommendedName>
</protein>
<proteinExistence type="predicted"/>
<dbReference type="PROSITE" id="PS51352">
    <property type="entry name" value="THIOREDOXIN_2"/>
    <property type="match status" value="1"/>
</dbReference>
<dbReference type="Gene3D" id="3.40.30.10">
    <property type="entry name" value="Glutaredoxin"/>
    <property type="match status" value="1"/>
</dbReference>
<evidence type="ECO:0000313" key="3">
    <source>
        <dbReference type="Proteomes" id="UP000252081"/>
    </source>
</evidence>
<dbReference type="InterPro" id="IPR013766">
    <property type="entry name" value="Thioredoxin_domain"/>
</dbReference>
<dbReference type="Pfam" id="PF00085">
    <property type="entry name" value="Thioredoxin"/>
    <property type="match status" value="1"/>
</dbReference>
<evidence type="ECO:0000259" key="1">
    <source>
        <dbReference type="PROSITE" id="PS51352"/>
    </source>
</evidence>
<organism evidence="2 3">
    <name type="scientific">Pedobacter miscanthi</name>
    <dbReference type="NCBI Taxonomy" id="2259170"/>
    <lineage>
        <taxon>Bacteria</taxon>
        <taxon>Pseudomonadati</taxon>
        <taxon>Bacteroidota</taxon>
        <taxon>Sphingobacteriia</taxon>
        <taxon>Sphingobacteriales</taxon>
        <taxon>Sphingobacteriaceae</taxon>
        <taxon>Pedobacter</taxon>
    </lineage>
</organism>
<keyword evidence="3" id="KW-1185">Reference proteome</keyword>
<reference evidence="2 3" key="1">
    <citation type="submission" date="2018-07" db="EMBL/GenBank/DDBJ databases">
        <title>A draft genome of a endophytic bacteria, a new species of Pedobacter.</title>
        <authorList>
            <person name="Zhang Z.D."/>
            <person name="Chen Z.J."/>
        </authorList>
    </citation>
    <scope>NUCLEOTIDE SEQUENCE [LARGE SCALE GENOMIC DNA]</scope>
    <source>
        <strain evidence="2 3">RS10</strain>
    </source>
</reference>
<dbReference type="AlphaFoldDB" id="A0A366L295"/>
<dbReference type="CDD" id="cd02966">
    <property type="entry name" value="TlpA_like_family"/>
    <property type="match status" value="1"/>
</dbReference>
<sequence>MRKSIFFNVLASLCLKKRRFRASPMPSEIMTYHYPNQTKEHQILQLLAGLSKSEVVFHRLKRKSLLRISTSIILVLISWNCFAQNENIEPLKIGDKLPEAILNTSFQVVSCSSVNIDSLKLSQYKDKIILFDFWASWCSSCIYKFPVLEQLQEEYKNDLVVILVDSKETKDTPQRILGILTGAKAPFRKTTLPTIYNDTVLTKIFPHRYLPHYVWFGKDGTLKLISSAELLNAQTVNALLLKH</sequence>
<gene>
    <name evidence="2" type="ORF">DRW42_10415</name>
</gene>
<feature type="domain" description="Thioredoxin" evidence="1">
    <location>
        <begin position="91"/>
        <end position="243"/>
    </location>
</feature>
<comment type="caution">
    <text evidence="2">The sequence shown here is derived from an EMBL/GenBank/DDBJ whole genome shotgun (WGS) entry which is preliminary data.</text>
</comment>
<dbReference type="PANTHER" id="PTHR42852:SF13">
    <property type="entry name" value="PROTEIN DIPZ"/>
    <property type="match status" value="1"/>
</dbReference>
<dbReference type="SUPFAM" id="SSF52833">
    <property type="entry name" value="Thioredoxin-like"/>
    <property type="match status" value="1"/>
</dbReference>
<dbReference type="EMBL" id="QNQU01000008">
    <property type="protein sequence ID" value="RBQ07593.1"/>
    <property type="molecule type" value="Genomic_DNA"/>
</dbReference>
<dbReference type="InterPro" id="IPR050553">
    <property type="entry name" value="Thioredoxin_ResA/DsbE_sf"/>
</dbReference>
<dbReference type="PANTHER" id="PTHR42852">
    <property type="entry name" value="THIOL:DISULFIDE INTERCHANGE PROTEIN DSBE"/>
    <property type="match status" value="1"/>
</dbReference>